<evidence type="ECO:0000313" key="3">
    <source>
        <dbReference type="EMBL" id="KAJ3569115.1"/>
    </source>
</evidence>
<feature type="signal peptide" evidence="2">
    <location>
        <begin position="1"/>
        <end position="21"/>
    </location>
</feature>
<protein>
    <submittedName>
        <fullName evidence="3">Uncharacterized protein</fullName>
    </submittedName>
</protein>
<gene>
    <name evidence="3" type="ORF">NP233_g5262</name>
</gene>
<accession>A0AAD5VVT5</accession>
<name>A0AAD5VVT5_9AGAR</name>
<keyword evidence="4" id="KW-1185">Reference proteome</keyword>
<proteinExistence type="predicted"/>
<evidence type="ECO:0000256" key="2">
    <source>
        <dbReference type="SAM" id="SignalP"/>
    </source>
</evidence>
<feature type="compositionally biased region" description="Low complexity" evidence="1">
    <location>
        <begin position="337"/>
        <end position="364"/>
    </location>
</feature>
<sequence length="413" mass="44981">MRPPLPTRSLASALFFPKLHALQLPSSSLRPETSGPGSSISSPLLASEYPHISTIRLLVLPGPFTRDPSLPLSVTVATNVGLGTARNFSTARPIFQNLVDNVPVVGRAFYEADLDLKKGYIKRHRARRIKFSTQEKTDEMMKPRETNLTPANPDVSEAEMTHYFDDGVAPVTTYLLVPMAPTPTSRMPLPEDPPFYGDPPTILPPLAFLGDYHASYDHQSARVSSLFLRLEQAGVWSKGAKCLAYGHGIEGGGGQCTVLTVEFTGWTEAEVRSVIGEGGTGWCGLVERRFDDAEEMSEYSSVTDPAEIAAIKTSDHREVSSSFVMPTLDLSSLEGDSSPSYPPSRDSFSLPSSTFSSRPMSPVSDDYDDPWRDGGSEDNANAGHYASSESGSDSSWHQMGALEFSAQHSNQWR</sequence>
<comment type="caution">
    <text evidence="3">The sequence shown here is derived from an EMBL/GenBank/DDBJ whole genome shotgun (WGS) entry which is preliminary data.</text>
</comment>
<feature type="region of interest" description="Disordered" evidence="1">
    <location>
        <begin position="332"/>
        <end position="413"/>
    </location>
</feature>
<dbReference type="Proteomes" id="UP001213000">
    <property type="component" value="Unassembled WGS sequence"/>
</dbReference>
<evidence type="ECO:0000256" key="1">
    <source>
        <dbReference type="SAM" id="MobiDB-lite"/>
    </source>
</evidence>
<dbReference type="AlphaFoldDB" id="A0AAD5VVT5"/>
<evidence type="ECO:0000313" key="4">
    <source>
        <dbReference type="Proteomes" id="UP001213000"/>
    </source>
</evidence>
<organism evidence="3 4">
    <name type="scientific">Leucocoprinus birnbaumii</name>
    <dbReference type="NCBI Taxonomy" id="56174"/>
    <lineage>
        <taxon>Eukaryota</taxon>
        <taxon>Fungi</taxon>
        <taxon>Dikarya</taxon>
        <taxon>Basidiomycota</taxon>
        <taxon>Agaricomycotina</taxon>
        <taxon>Agaricomycetes</taxon>
        <taxon>Agaricomycetidae</taxon>
        <taxon>Agaricales</taxon>
        <taxon>Agaricineae</taxon>
        <taxon>Agaricaceae</taxon>
        <taxon>Leucocoprinus</taxon>
    </lineage>
</organism>
<feature type="chain" id="PRO_5042009438" evidence="2">
    <location>
        <begin position="22"/>
        <end position="413"/>
    </location>
</feature>
<keyword evidence="2" id="KW-0732">Signal</keyword>
<feature type="compositionally biased region" description="Polar residues" evidence="1">
    <location>
        <begin position="387"/>
        <end position="397"/>
    </location>
</feature>
<reference evidence="3" key="1">
    <citation type="submission" date="2022-07" db="EMBL/GenBank/DDBJ databases">
        <title>Genome Sequence of Leucocoprinus birnbaumii.</title>
        <authorList>
            <person name="Buettner E."/>
        </authorList>
    </citation>
    <scope>NUCLEOTIDE SEQUENCE</scope>
    <source>
        <strain evidence="3">VT141</strain>
    </source>
</reference>
<dbReference type="EMBL" id="JANIEX010000306">
    <property type="protein sequence ID" value="KAJ3569115.1"/>
    <property type="molecule type" value="Genomic_DNA"/>
</dbReference>